<feature type="region of interest" description="Disordered" evidence="1">
    <location>
        <begin position="721"/>
        <end position="776"/>
    </location>
</feature>
<protein>
    <submittedName>
        <fullName evidence="2">Uncharacterized protein</fullName>
    </submittedName>
</protein>
<comment type="caution">
    <text evidence="2">The sequence shown here is derived from an EMBL/GenBank/DDBJ whole genome shotgun (WGS) entry which is preliminary data.</text>
</comment>
<feature type="compositionally biased region" description="Pro residues" evidence="1">
    <location>
        <begin position="694"/>
        <end position="703"/>
    </location>
</feature>
<gene>
    <name evidence="2" type="ORF">PECAL_3P03320</name>
</gene>
<feature type="compositionally biased region" description="Pro residues" evidence="1">
    <location>
        <begin position="749"/>
        <end position="761"/>
    </location>
</feature>
<feature type="compositionally biased region" description="Low complexity" evidence="1">
    <location>
        <begin position="728"/>
        <end position="748"/>
    </location>
</feature>
<dbReference type="EMBL" id="CAKKNE010000003">
    <property type="protein sequence ID" value="CAH0370443.1"/>
    <property type="molecule type" value="Genomic_DNA"/>
</dbReference>
<feature type="region of interest" description="Disordered" evidence="1">
    <location>
        <begin position="614"/>
        <end position="707"/>
    </location>
</feature>
<proteinExistence type="predicted"/>
<evidence type="ECO:0000313" key="2">
    <source>
        <dbReference type="EMBL" id="CAH0370443.1"/>
    </source>
</evidence>
<name>A0A8J2SHJ2_9STRA</name>
<evidence type="ECO:0000313" key="3">
    <source>
        <dbReference type="Proteomes" id="UP000789595"/>
    </source>
</evidence>
<dbReference type="AlphaFoldDB" id="A0A8J2SHJ2"/>
<evidence type="ECO:0000256" key="1">
    <source>
        <dbReference type="SAM" id="MobiDB-lite"/>
    </source>
</evidence>
<accession>A0A8J2SHJ2</accession>
<sequence length="776" mass="84516">MEQPAPTTAQNTNDDEEEEIIIDTEDKQVVFTLAEVGRRADGDGIDTESPCIGPLRAVQFLKVASQKECLRLPLPKNDGEQRALDEKIEEIKAAVSSRIENAAVPFFGNLAKRGVAPSARDAAVSVSLCRKTESLFRKRADDLDTSDVRRAGFDLQRLARGFGERKKTGFSTFSREWQRRFKERDADAHKEWLEQRTRDLSKWARKGNISQFHGGEEGYALELEARVSKCEEIVDSGTLPGEATGLRTVLVGGYSLGIWCRNVARNYACTVNYMILDHKPLVKRLAALADRNYDALVGGVPRGFQIASQIHRAALTCKKGLDDDWSPVSDDELMKNLNFGRYTIDEEAHKLLHLRNVAIKNGLPVHESEKVKDWDVISYKPPSLASANARPLYIDPSRQKQYNQMSLIFTDPEGTLKPPTKDELTTRLAGKHPDSLVSDEQFKEEFVAELRSLGASDEDVELVSREWGVERGSSGHKKGFLDEDGNAISKKGARVRFGVATPAPAEALDENWARDAESCLETINKQKERKQNSKLNLEDVRETLTKYGFTGPKAPWPVQAYIKTPKHWPKNPKKSMQSVLAVKRYLEGILEDVDAKAGGVGVGVGVDEEGVEDDDALEGSATAEQISGSAPAPAPSDLDSDDANDLDFLNAVYPSSKAEQTLDSAPAPAPSDLDDGQEKKEPDASSSDDCEIIEPPPPAPVPSAPVDYMTMSSAQAMAMTIVGGHGDAPPSAAPVAAPAPGEAAEVPAAPSPSPAPAPVPPSQNAVEPEFDFDSES</sequence>
<keyword evidence="3" id="KW-1185">Reference proteome</keyword>
<dbReference type="Proteomes" id="UP000789595">
    <property type="component" value="Unassembled WGS sequence"/>
</dbReference>
<organism evidence="2 3">
    <name type="scientific">Pelagomonas calceolata</name>
    <dbReference type="NCBI Taxonomy" id="35677"/>
    <lineage>
        <taxon>Eukaryota</taxon>
        <taxon>Sar</taxon>
        <taxon>Stramenopiles</taxon>
        <taxon>Ochrophyta</taxon>
        <taxon>Pelagophyceae</taxon>
        <taxon>Pelagomonadales</taxon>
        <taxon>Pelagomonadaceae</taxon>
        <taxon>Pelagomonas</taxon>
    </lineage>
</organism>
<reference evidence="2" key="1">
    <citation type="submission" date="2021-11" db="EMBL/GenBank/DDBJ databases">
        <authorList>
            <consortium name="Genoscope - CEA"/>
            <person name="William W."/>
        </authorList>
    </citation>
    <scope>NUCLEOTIDE SEQUENCE</scope>
</reference>